<comment type="catalytic activity">
    <reaction evidence="2">
        <text>methylglyoxal + H2O = (R)-lactate + H(+)</text>
        <dbReference type="Rhea" id="RHEA:27754"/>
        <dbReference type="ChEBI" id="CHEBI:15377"/>
        <dbReference type="ChEBI" id="CHEBI:15378"/>
        <dbReference type="ChEBI" id="CHEBI:16004"/>
        <dbReference type="ChEBI" id="CHEBI:17158"/>
        <dbReference type="EC" id="4.2.1.130"/>
    </reaction>
</comment>
<dbReference type="EMBL" id="WWBZ02000082">
    <property type="protein sequence ID" value="KAF4301594.1"/>
    <property type="molecule type" value="Genomic_DNA"/>
</dbReference>
<accession>A0A8H4IJV1</accession>
<dbReference type="OrthoDB" id="543156at2759"/>
<dbReference type="GO" id="GO:0005737">
    <property type="term" value="C:cytoplasm"/>
    <property type="evidence" value="ECO:0007669"/>
    <property type="project" value="TreeGrafter"/>
</dbReference>
<dbReference type="SUPFAM" id="SSF52317">
    <property type="entry name" value="Class I glutamine amidotransferase-like"/>
    <property type="match status" value="1"/>
</dbReference>
<proteinExistence type="predicted"/>
<name>A0A8H4IJV1_9PEZI</name>
<dbReference type="EMBL" id="WWBZ02000040">
    <property type="protein sequence ID" value="KAF4305979.1"/>
    <property type="molecule type" value="Genomic_DNA"/>
</dbReference>
<protein>
    <recommendedName>
        <fullName evidence="1">D-lactate dehydratase</fullName>
        <ecNumber evidence="1">4.2.1.130</ecNumber>
    </recommendedName>
</protein>
<dbReference type="PANTHER" id="PTHR48094">
    <property type="entry name" value="PROTEIN/NUCLEIC ACID DEGLYCASE DJ-1-RELATED"/>
    <property type="match status" value="1"/>
</dbReference>
<dbReference type="GO" id="GO:0019172">
    <property type="term" value="F:glyoxalase III activity"/>
    <property type="evidence" value="ECO:0007669"/>
    <property type="project" value="UniProtKB-EC"/>
</dbReference>
<sequence>MSGKKVLITLSDAEYFSLKKSSGNIVQQASGFFVMELANPLDRLLKAGYEVTFSSPGGRASTPDPNSESLAAFAGSFYGRQRENDLLERMKPNNDFNSPRRFADISDEECQNFKPTAAICHGPYACLSTKYRPKKGFAHKGYKITSWSDAEEKFMETAVFRGEVEKVASTLRENGADMGEDVMQSAGAITVERELVSGGNAMAAASLGDKFLETLGRSERK</sequence>
<dbReference type="InterPro" id="IPR050325">
    <property type="entry name" value="Prot/Nucl_acid_deglycase"/>
</dbReference>
<keyword evidence="5" id="KW-1185">Reference proteome</keyword>
<gene>
    <name evidence="4" type="ORF">GTA08_BOTSDO06789</name>
    <name evidence="3" type="ORF">GTA08_BOTSDO10984</name>
</gene>
<dbReference type="Proteomes" id="UP000572817">
    <property type="component" value="Unassembled WGS sequence"/>
</dbReference>
<dbReference type="Gene3D" id="3.40.50.880">
    <property type="match status" value="2"/>
</dbReference>
<dbReference type="InterPro" id="IPR032633">
    <property type="entry name" value="ThiJ-like"/>
</dbReference>
<comment type="caution">
    <text evidence="3">The sequence shown here is derived from an EMBL/GenBank/DDBJ whole genome shotgun (WGS) entry which is preliminary data.</text>
</comment>
<reference evidence="3 5" key="1">
    <citation type="submission" date="2020-04" db="EMBL/GenBank/DDBJ databases">
        <title>Genome Assembly and Annotation of Botryosphaeria dothidea sdau 11-99, a Latent Pathogen of Apple Fruit Ring Rot in China.</title>
        <authorList>
            <person name="Yu C."/>
            <person name="Diao Y."/>
            <person name="Lu Q."/>
            <person name="Zhao J."/>
            <person name="Cui S."/>
            <person name="Peng C."/>
            <person name="He B."/>
            <person name="Liu H."/>
        </authorList>
    </citation>
    <scope>NUCLEOTIDE SEQUENCE [LARGE SCALE GENOMIC DNA]</scope>
    <source>
        <strain evidence="3">Sdau11-99</strain>
        <strain evidence="5">sdau11-99</strain>
    </source>
</reference>
<evidence type="ECO:0000313" key="4">
    <source>
        <dbReference type="EMBL" id="KAF4305979.1"/>
    </source>
</evidence>
<dbReference type="PANTHER" id="PTHR48094:SF22">
    <property type="entry name" value="DJ-1_PFPI DOMAIN-CONTAINING PROTEIN"/>
    <property type="match status" value="1"/>
</dbReference>
<evidence type="ECO:0000256" key="1">
    <source>
        <dbReference type="ARBA" id="ARBA00013134"/>
    </source>
</evidence>
<evidence type="ECO:0000256" key="2">
    <source>
        <dbReference type="ARBA" id="ARBA00048082"/>
    </source>
</evidence>
<dbReference type="AlphaFoldDB" id="A0A8H4IJV1"/>
<dbReference type="InterPro" id="IPR029062">
    <property type="entry name" value="Class_I_gatase-like"/>
</dbReference>
<dbReference type="GO" id="GO:0019243">
    <property type="term" value="P:methylglyoxal catabolic process to D-lactate via S-lactoyl-glutathione"/>
    <property type="evidence" value="ECO:0007669"/>
    <property type="project" value="TreeGrafter"/>
</dbReference>
<evidence type="ECO:0000313" key="5">
    <source>
        <dbReference type="Proteomes" id="UP000572817"/>
    </source>
</evidence>
<organism evidence="3 5">
    <name type="scientific">Botryosphaeria dothidea</name>
    <dbReference type="NCBI Taxonomy" id="55169"/>
    <lineage>
        <taxon>Eukaryota</taxon>
        <taxon>Fungi</taxon>
        <taxon>Dikarya</taxon>
        <taxon>Ascomycota</taxon>
        <taxon>Pezizomycotina</taxon>
        <taxon>Dothideomycetes</taxon>
        <taxon>Dothideomycetes incertae sedis</taxon>
        <taxon>Botryosphaeriales</taxon>
        <taxon>Botryosphaeriaceae</taxon>
        <taxon>Botryosphaeria</taxon>
    </lineage>
</organism>
<dbReference type="Pfam" id="PF17124">
    <property type="entry name" value="ThiJ_like"/>
    <property type="match status" value="1"/>
</dbReference>
<dbReference type="EC" id="4.2.1.130" evidence="1"/>
<evidence type="ECO:0000313" key="3">
    <source>
        <dbReference type="EMBL" id="KAF4301594.1"/>
    </source>
</evidence>